<sequence>MFEIIEENTIVEILQSFPLLTTVGFRNARFGQRAMEALQQHCKLVECLDVSLVYGDERFKAELNAELLHFLQTWPHLRELEAEGVIFHLEAPIRTNVIRKSWACTKLEKLVCGFQGTESTIFQHLSQFPMLWHLMIVHPSLIISSIDTTLAWMARSTKIEYFWFKQQHGQLLKKETIEWLLKHWPNLKKLHVAGGAIEQKKTAKKWRREAQRLGVLVEIDGC</sequence>
<dbReference type="AlphaFoldDB" id="A0A9P6RES6"/>
<organism evidence="1 2">
    <name type="scientific">Dissophora globulifera</name>
    <dbReference type="NCBI Taxonomy" id="979702"/>
    <lineage>
        <taxon>Eukaryota</taxon>
        <taxon>Fungi</taxon>
        <taxon>Fungi incertae sedis</taxon>
        <taxon>Mucoromycota</taxon>
        <taxon>Mortierellomycotina</taxon>
        <taxon>Mortierellomycetes</taxon>
        <taxon>Mortierellales</taxon>
        <taxon>Mortierellaceae</taxon>
        <taxon>Dissophora</taxon>
    </lineage>
</organism>
<evidence type="ECO:0000313" key="2">
    <source>
        <dbReference type="Proteomes" id="UP000738325"/>
    </source>
</evidence>
<protein>
    <submittedName>
        <fullName evidence="1">Uncharacterized protein</fullName>
    </submittedName>
</protein>
<evidence type="ECO:0000313" key="1">
    <source>
        <dbReference type="EMBL" id="KAG0317420.1"/>
    </source>
</evidence>
<dbReference type="EMBL" id="JAAAIP010000423">
    <property type="protein sequence ID" value="KAG0317420.1"/>
    <property type="molecule type" value="Genomic_DNA"/>
</dbReference>
<dbReference type="SUPFAM" id="SSF52047">
    <property type="entry name" value="RNI-like"/>
    <property type="match status" value="1"/>
</dbReference>
<keyword evidence="2" id="KW-1185">Reference proteome</keyword>
<dbReference type="Proteomes" id="UP000738325">
    <property type="component" value="Unassembled WGS sequence"/>
</dbReference>
<proteinExistence type="predicted"/>
<comment type="caution">
    <text evidence="1">The sequence shown here is derived from an EMBL/GenBank/DDBJ whole genome shotgun (WGS) entry which is preliminary data.</text>
</comment>
<dbReference type="Gene3D" id="3.80.10.10">
    <property type="entry name" value="Ribonuclease Inhibitor"/>
    <property type="match status" value="1"/>
</dbReference>
<dbReference type="InterPro" id="IPR032675">
    <property type="entry name" value="LRR_dom_sf"/>
</dbReference>
<name>A0A9P6RES6_9FUNG</name>
<gene>
    <name evidence="1" type="ORF">BGZ99_006310</name>
</gene>
<reference evidence="1" key="1">
    <citation type="journal article" date="2020" name="Fungal Divers.">
        <title>Resolving the Mortierellaceae phylogeny through synthesis of multi-gene phylogenetics and phylogenomics.</title>
        <authorList>
            <person name="Vandepol N."/>
            <person name="Liber J."/>
            <person name="Desiro A."/>
            <person name="Na H."/>
            <person name="Kennedy M."/>
            <person name="Barry K."/>
            <person name="Grigoriev I.V."/>
            <person name="Miller A.N."/>
            <person name="O'Donnell K."/>
            <person name="Stajich J.E."/>
            <person name="Bonito G."/>
        </authorList>
    </citation>
    <scope>NUCLEOTIDE SEQUENCE</scope>
    <source>
        <strain evidence="1">REB-010B</strain>
    </source>
</reference>
<accession>A0A9P6RES6</accession>
<dbReference type="OrthoDB" id="2400788at2759"/>